<keyword evidence="3" id="KW-1185">Reference proteome</keyword>
<comment type="caution">
    <text evidence="2">The sequence shown here is derived from an EMBL/GenBank/DDBJ whole genome shotgun (WGS) entry which is preliminary data.</text>
</comment>
<dbReference type="EMBL" id="SPHZ02000005">
    <property type="protein sequence ID" value="KAF0919429.1"/>
    <property type="molecule type" value="Genomic_DNA"/>
</dbReference>
<protein>
    <submittedName>
        <fullName evidence="2">Uncharacterized protein</fullName>
    </submittedName>
</protein>
<dbReference type="AlphaFoldDB" id="A0A6G1E3T4"/>
<gene>
    <name evidence="2" type="ORF">E2562_029461</name>
</gene>
<evidence type="ECO:0000313" key="3">
    <source>
        <dbReference type="Proteomes" id="UP000479710"/>
    </source>
</evidence>
<proteinExistence type="predicted"/>
<reference evidence="2 3" key="1">
    <citation type="submission" date="2019-11" db="EMBL/GenBank/DDBJ databases">
        <title>Whole genome sequence of Oryza granulata.</title>
        <authorList>
            <person name="Li W."/>
        </authorList>
    </citation>
    <scope>NUCLEOTIDE SEQUENCE [LARGE SCALE GENOMIC DNA]</scope>
    <source>
        <strain evidence="3">cv. Menghai</strain>
        <tissue evidence="2">Leaf</tissue>
    </source>
</reference>
<feature type="compositionally biased region" description="Basic and acidic residues" evidence="1">
    <location>
        <begin position="1"/>
        <end position="14"/>
    </location>
</feature>
<dbReference type="Proteomes" id="UP000479710">
    <property type="component" value="Unassembled WGS sequence"/>
</dbReference>
<organism evidence="2 3">
    <name type="scientific">Oryza meyeriana var. granulata</name>
    <dbReference type="NCBI Taxonomy" id="110450"/>
    <lineage>
        <taxon>Eukaryota</taxon>
        <taxon>Viridiplantae</taxon>
        <taxon>Streptophyta</taxon>
        <taxon>Embryophyta</taxon>
        <taxon>Tracheophyta</taxon>
        <taxon>Spermatophyta</taxon>
        <taxon>Magnoliopsida</taxon>
        <taxon>Liliopsida</taxon>
        <taxon>Poales</taxon>
        <taxon>Poaceae</taxon>
        <taxon>BOP clade</taxon>
        <taxon>Oryzoideae</taxon>
        <taxon>Oryzeae</taxon>
        <taxon>Oryzinae</taxon>
        <taxon>Oryza</taxon>
        <taxon>Oryza meyeriana</taxon>
    </lineage>
</organism>
<evidence type="ECO:0000256" key="1">
    <source>
        <dbReference type="SAM" id="MobiDB-lite"/>
    </source>
</evidence>
<name>A0A6G1E3T4_9ORYZ</name>
<sequence length="65" mass="6983">MSKPPEIRAAEEGGKGNLHVTMATPLTAPRYGRRKGDLRTTDPCVVKPVLLSEKGRPCAIELTAP</sequence>
<feature type="region of interest" description="Disordered" evidence="1">
    <location>
        <begin position="1"/>
        <end position="39"/>
    </location>
</feature>
<evidence type="ECO:0000313" key="2">
    <source>
        <dbReference type="EMBL" id="KAF0919429.1"/>
    </source>
</evidence>
<accession>A0A6G1E3T4</accession>